<keyword evidence="3" id="KW-1185">Reference proteome</keyword>
<sequence length="75" mass="8287">MLNCKTLNSQLRLSLANQIEIRRGISTDTQPTPPYKPFKIRSIARSPFPRPNGSGGGEQPGIRESSDHINQNDAL</sequence>
<dbReference type="EMBL" id="BMAV01014367">
    <property type="protein sequence ID" value="GFY62710.1"/>
    <property type="molecule type" value="Genomic_DNA"/>
</dbReference>
<dbReference type="Proteomes" id="UP000886998">
    <property type="component" value="Unassembled WGS sequence"/>
</dbReference>
<reference evidence="2" key="1">
    <citation type="submission" date="2020-08" db="EMBL/GenBank/DDBJ databases">
        <title>Multicomponent nature underlies the extraordinary mechanical properties of spider dragline silk.</title>
        <authorList>
            <person name="Kono N."/>
            <person name="Nakamura H."/>
            <person name="Mori M."/>
            <person name="Yoshida Y."/>
            <person name="Ohtoshi R."/>
            <person name="Malay A.D."/>
            <person name="Moran D.A.P."/>
            <person name="Tomita M."/>
            <person name="Numata K."/>
            <person name="Arakawa K."/>
        </authorList>
    </citation>
    <scope>NUCLEOTIDE SEQUENCE</scope>
</reference>
<feature type="region of interest" description="Disordered" evidence="1">
    <location>
        <begin position="24"/>
        <end position="75"/>
    </location>
</feature>
<evidence type="ECO:0000313" key="2">
    <source>
        <dbReference type="EMBL" id="GFY62710.1"/>
    </source>
</evidence>
<name>A0A8X6XYK1_9ARAC</name>
<comment type="caution">
    <text evidence="2">The sequence shown here is derived from an EMBL/GenBank/DDBJ whole genome shotgun (WGS) entry which is preliminary data.</text>
</comment>
<organism evidence="2 3">
    <name type="scientific">Trichonephila inaurata madagascariensis</name>
    <dbReference type="NCBI Taxonomy" id="2747483"/>
    <lineage>
        <taxon>Eukaryota</taxon>
        <taxon>Metazoa</taxon>
        <taxon>Ecdysozoa</taxon>
        <taxon>Arthropoda</taxon>
        <taxon>Chelicerata</taxon>
        <taxon>Arachnida</taxon>
        <taxon>Araneae</taxon>
        <taxon>Araneomorphae</taxon>
        <taxon>Entelegynae</taxon>
        <taxon>Araneoidea</taxon>
        <taxon>Nephilidae</taxon>
        <taxon>Trichonephila</taxon>
        <taxon>Trichonephila inaurata</taxon>
    </lineage>
</organism>
<accession>A0A8X6XYK1</accession>
<gene>
    <name evidence="2" type="ORF">TNIN_481981</name>
</gene>
<proteinExistence type="predicted"/>
<protein>
    <submittedName>
        <fullName evidence="2">Uncharacterized protein</fullName>
    </submittedName>
</protein>
<evidence type="ECO:0000256" key="1">
    <source>
        <dbReference type="SAM" id="MobiDB-lite"/>
    </source>
</evidence>
<dbReference type="AlphaFoldDB" id="A0A8X6XYK1"/>
<evidence type="ECO:0000313" key="3">
    <source>
        <dbReference type="Proteomes" id="UP000886998"/>
    </source>
</evidence>